<dbReference type="AlphaFoldDB" id="A0A2J7RCW1"/>
<organism evidence="1 2">
    <name type="scientific">Cryptotermes secundus</name>
    <dbReference type="NCBI Taxonomy" id="105785"/>
    <lineage>
        <taxon>Eukaryota</taxon>
        <taxon>Metazoa</taxon>
        <taxon>Ecdysozoa</taxon>
        <taxon>Arthropoda</taxon>
        <taxon>Hexapoda</taxon>
        <taxon>Insecta</taxon>
        <taxon>Pterygota</taxon>
        <taxon>Neoptera</taxon>
        <taxon>Polyneoptera</taxon>
        <taxon>Dictyoptera</taxon>
        <taxon>Blattodea</taxon>
        <taxon>Blattoidea</taxon>
        <taxon>Termitoidae</taxon>
        <taxon>Kalotermitidae</taxon>
        <taxon>Cryptotermitinae</taxon>
        <taxon>Cryptotermes</taxon>
    </lineage>
</organism>
<sequence length="164" mass="19292">MDMKFNRWNGRNLYIHRAGSLMAVAKEISKHKLNLGGVQEIRWTGVALDQLKNVSFSMERRMKIVAYELVEEGGGLNDKMYTILRGCWCSIIVLNVDCFYEELDRVFDKFVIKFATSKNLIVKRTMFPRRNIHKFTLTPPDGKTYNQISYILIEWRRYSSILDI</sequence>
<reference evidence="1 2" key="1">
    <citation type="submission" date="2017-12" db="EMBL/GenBank/DDBJ databases">
        <title>Hemimetabolous genomes reveal molecular basis of termite eusociality.</title>
        <authorList>
            <person name="Harrison M.C."/>
            <person name="Jongepier E."/>
            <person name="Robertson H.M."/>
            <person name="Arning N."/>
            <person name="Bitard-Feildel T."/>
            <person name="Chao H."/>
            <person name="Childers C.P."/>
            <person name="Dinh H."/>
            <person name="Doddapaneni H."/>
            <person name="Dugan S."/>
            <person name="Gowin J."/>
            <person name="Greiner C."/>
            <person name="Han Y."/>
            <person name="Hu H."/>
            <person name="Hughes D.S.T."/>
            <person name="Huylmans A.-K."/>
            <person name="Kemena C."/>
            <person name="Kremer L.P.M."/>
            <person name="Lee S.L."/>
            <person name="Lopez-Ezquerra A."/>
            <person name="Mallet L."/>
            <person name="Monroy-Kuhn J.M."/>
            <person name="Moser A."/>
            <person name="Murali S.C."/>
            <person name="Muzny D.M."/>
            <person name="Otani S."/>
            <person name="Piulachs M.-D."/>
            <person name="Poelchau M."/>
            <person name="Qu J."/>
            <person name="Schaub F."/>
            <person name="Wada-Katsumata A."/>
            <person name="Worley K.C."/>
            <person name="Xie Q."/>
            <person name="Ylla G."/>
            <person name="Poulsen M."/>
            <person name="Gibbs R.A."/>
            <person name="Schal C."/>
            <person name="Richards S."/>
            <person name="Belles X."/>
            <person name="Korb J."/>
            <person name="Bornberg-Bauer E."/>
        </authorList>
    </citation>
    <scope>NUCLEOTIDE SEQUENCE [LARGE SCALE GENOMIC DNA]</scope>
    <source>
        <tissue evidence="1">Whole body</tissue>
    </source>
</reference>
<protein>
    <submittedName>
        <fullName evidence="1">Uncharacterized protein</fullName>
    </submittedName>
</protein>
<gene>
    <name evidence="1" type="ORF">B7P43_G01210</name>
</gene>
<dbReference type="EMBL" id="NEVH01005883">
    <property type="protein sequence ID" value="PNF38660.1"/>
    <property type="molecule type" value="Genomic_DNA"/>
</dbReference>
<keyword evidence="2" id="KW-1185">Reference proteome</keyword>
<accession>A0A2J7RCW1</accession>
<name>A0A2J7RCW1_9NEOP</name>
<proteinExistence type="predicted"/>
<evidence type="ECO:0000313" key="1">
    <source>
        <dbReference type="EMBL" id="PNF38660.1"/>
    </source>
</evidence>
<dbReference type="InParanoid" id="A0A2J7RCW1"/>
<comment type="caution">
    <text evidence="1">The sequence shown here is derived from an EMBL/GenBank/DDBJ whole genome shotgun (WGS) entry which is preliminary data.</text>
</comment>
<evidence type="ECO:0000313" key="2">
    <source>
        <dbReference type="Proteomes" id="UP000235965"/>
    </source>
</evidence>
<dbReference type="Proteomes" id="UP000235965">
    <property type="component" value="Unassembled WGS sequence"/>
</dbReference>